<dbReference type="InterPro" id="IPR003203">
    <property type="entry name" value="CobU/CobP"/>
</dbReference>
<evidence type="ECO:0000256" key="19">
    <source>
        <dbReference type="PIRSR" id="PIRSR006135-2"/>
    </source>
</evidence>
<feature type="binding site" evidence="19">
    <location>
        <begin position="32"/>
        <end position="34"/>
    </location>
    <ligand>
        <name>GTP</name>
        <dbReference type="ChEBI" id="CHEBI:37565"/>
    </ligand>
</feature>
<dbReference type="PANTHER" id="PTHR34848">
    <property type="match status" value="1"/>
</dbReference>
<feature type="binding site" evidence="19">
    <location>
        <position position="80"/>
    </location>
    <ligand>
        <name>GTP</name>
        <dbReference type="ChEBI" id="CHEBI:37565"/>
    </ligand>
</feature>
<evidence type="ECO:0000256" key="15">
    <source>
        <dbReference type="ARBA" id="ARBA00023134"/>
    </source>
</evidence>
<keyword evidence="21" id="KW-1185">Reference proteome</keyword>
<keyword evidence="13 20" id="KW-0418">Kinase</keyword>
<dbReference type="Gene3D" id="3.40.50.300">
    <property type="entry name" value="P-loop containing nucleotide triphosphate hydrolases"/>
    <property type="match status" value="1"/>
</dbReference>
<comment type="function">
    <text evidence="4">Catalyzes ATP-dependent phosphorylation of adenosylcobinamide and addition of GMP to adenosylcobinamide phosphate.</text>
</comment>
<dbReference type="EC" id="2.7.7.62" evidence="9"/>
<dbReference type="STRING" id="1302690.BUE76_19295"/>
<evidence type="ECO:0000256" key="7">
    <source>
        <dbReference type="ARBA" id="ARBA00007490"/>
    </source>
</evidence>
<feature type="binding site" evidence="19">
    <location>
        <begin position="7"/>
        <end position="14"/>
    </location>
    <ligand>
        <name>GTP</name>
        <dbReference type="ChEBI" id="CHEBI:37565"/>
    </ligand>
</feature>
<evidence type="ECO:0000256" key="16">
    <source>
        <dbReference type="ARBA" id="ARBA00029570"/>
    </source>
</evidence>
<comment type="pathway">
    <text evidence="5">Cofactor biosynthesis; adenosylcobalamin biosynthesis; adenosylcobalamin from cob(II)yrinate a,c-diamide: step 6/7.</text>
</comment>
<evidence type="ECO:0000256" key="18">
    <source>
        <dbReference type="PIRSR" id="PIRSR006135-1"/>
    </source>
</evidence>
<accession>A0A1M5E3T1</accession>
<dbReference type="Pfam" id="PF02283">
    <property type="entry name" value="CobU"/>
    <property type="match status" value="1"/>
</dbReference>
<evidence type="ECO:0000256" key="2">
    <source>
        <dbReference type="ARBA" id="ARBA00000711"/>
    </source>
</evidence>
<evidence type="ECO:0000256" key="10">
    <source>
        <dbReference type="ARBA" id="ARBA00022573"/>
    </source>
</evidence>
<gene>
    <name evidence="20" type="ORF">SAMN05444008_111189</name>
</gene>
<reference evidence="20 21" key="1">
    <citation type="submission" date="2016-11" db="EMBL/GenBank/DDBJ databases">
        <authorList>
            <person name="Jaros S."/>
            <person name="Januszkiewicz K."/>
            <person name="Wedrychowicz H."/>
        </authorList>
    </citation>
    <scope>NUCLEOTIDE SEQUENCE [LARGE SCALE GENOMIC DNA]</scope>
    <source>
        <strain evidence="20 21">DSM 26897</strain>
    </source>
</reference>
<protein>
    <recommendedName>
        <fullName evidence="16">Adenosylcobinamide kinase</fullName>
        <ecNumber evidence="8">2.7.1.156</ecNumber>
        <ecNumber evidence="9">2.7.7.62</ecNumber>
    </recommendedName>
    <alternativeName>
        <fullName evidence="17">Adenosylcobinamide-phosphate guanylyltransferase</fullName>
    </alternativeName>
</protein>
<organism evidence="20 21">
    <name type="scientific">Cnuella takakiae</name>
    <dbReference type="NCBI Taxonomy" id="1302690"/>
    <lineage>
        <taxon>Bacteria</taxon>
        <taxon>Pseudomonadati</taxon>
        <taxon>Bacteroidota</taxon>
        <taxon>Chitinophagia</taxon>
        <taxon>Chitinophagales</taxon>
        <taxon>Chitinophagaceae</taxon>
        <taxon>Cnuella</taxon>
    </lineage>
</organism>
<dbReference type="AlphaFoldDB" id="A0A1M5E3T1"/>
<dbReference type="UniPathway" id="UPA00148">
    <property type="reaction ID" value="UER00236"/>
</dbReference>
<dbReference type="OrthoDB" id="9799422at2"/>
<evidence type="ECO:0000256" key="8">
    <source>
        <dbReference type="ARBA" id="ARBA00012016"/>
    </source>
</evidence>
<evidence type="ECO:0000256" key="4">
    <source>
        <dbReference type="ARBA" id="ARBA00003889"/>
    </source>
</evidence>
<name>A0A1M5E3T1_9BACT</name>
<dbReference type="SUPFAM" id="SSF52540">
    <property type="entry name" value="P-loop containing nucleoside triphosphate hydrolases"/>
    <property type="match status" value="1"/>
</dbReference>
<dbReference type="GO" id="GO:0009236">
    <property type="term" value="P:cobalamin biosynthetic process"/>
    <property type="evidence" value="ECO:0007669"/>
    <property type="project" value="UniProtKB-UniPathway"/>
</dbReference>
<proteinExistence type="inferred from homology"/>
<evidence type="ECO:0000256" key="12">
    <source>
        <dbReference type="ARBA" id="ARBA00022741"/>
    </source>
</evidence>
<dbReference type="GO" id="GO:0005524">
    <property type="term" value="F:ATP binding"/>
    <property type="evidence" value="ECO:0007669"/>
    <property type="project" value="UniProtKB-KW"/>
</dbReference>
<evidence type="ECO:0000256" key="3">
    <source>
        <dbReference type="ARBA" id="ARBA00001522"/>
    </source>
</evidence>
<keyword evidence="11 20" id="KW-0808">Transferase</keyword>
<dbReference type="GO" id="GO:0005525">
    <property type="term" value="F:GTP binding"/>
    <property type="evidence" value="ECO:0007669"/>
    <property type="project" value="UniProtKB-KW"/>
</dbReference>
<evidence type="ECO:0000256" key="14">
    <source>
        <dbReference type="ARBA" id="ARBA00022840"/>
    </source>
</evidence>
<dbReference type="Proteomes" id="UP000184368">
    <property type="component" value="Unassembled WGS sequence"/>
</dbReference>
<dbReference type="EC" id="2.7.1.156" evidence="8"/>
<dbReference type="PANTHER" id="PTHR34848:SF1">
    <property type="entry name" value="BIFUNCTIONAL ADENOSYLCOBALAMIN BIOSYNTHESIS PROTEIN COBU"/>
    <property type="match status" value="1"/>
</dbReference>
<evidence type="ECO:0000313" key="20">
    <source>
        <dbReference type="EMBL" id="SHF73722.1"/>
    </source>
</evidence>
<keyword evidence="10" id="KW-0169">Cobalamin biosynthesis</keyword>
<evidence type="ECO:0000256" key="17">
    <source>
        <dbReference type="ARBA" id="ARBA00030571"/>
    </source>
</evidence>
<dbReference type="RefSeq" id="WP_073044766.1">
    <property type="nucleotide sequence ID" value="NZ_FQUO01000011.1"/>
</dbReference>
<keyword evidence="12 19" id="KW-0547">Nucleotide-binding</keyword>
<comment type="catalytic activity">
    <reaction evidence="2">
        <text>adenosylcob(III)inamide phosphate + GTP + H(+) = adenosylcob(III)inamide-GDP + diphosphate</text>
        <dbReference type="Rhea" id="RHEA:22712"/>
        <dbReference type="ChEBI" id="CHEBI:15378"/>
        <dbReference type="ChEBI" id="CHEBI:33019"/>
        <dbReference type="ChEBI" id="CHEBI:37565"/>
        <dbReference type="ChEBI" id="CHEBI:58502"/>
        <dbReference type="ChEBI" id="CHEBI:60487"/>
        <dbReference type="EC" id="2.7.7.62"/>
    </reaction>
</comment>
<dbReference type="GO" id="GO:0008820">
    <property type="term" value="F:cobinamide phosphate guanylyltransferase activity"/>
    <property type="evidence" value="ECO:0007669"/>
    <property type="project" value="UniProtKB-EC"/>
</dbReference>
<dbReference type="GO" id="GO:0043752">
    <property type="term" value="F:adenosylcobinamide kinase activity"/>
    <property type="evidence" value="ECO:0007669"/>
    <property type="project" value="UniProtKB-EC"/>
</dbReference>
<feature type="binding site" evidence="19">
    <location>
        <position position="62"/>
    </location>
    <ligand>
        <name>GTP</name>
        <dbReference type="ChEBI" id="CHEBI:37565"/>
    </ligand>
</feature>
<evidence type="ECO:0000256" key="11">
    <source>
        <dbReference type="ARBA" id="ARBA00022679"/>
    </source>
</evidence>
<keyword evidence="15 19" id="KW-0342">GTP-binding</keyword>
<evidence type="ECO:0000313" key="21">
    <source>
        <dbReference type="Proteomes" id="UP000184368"/>
    </source>
</evidence>
<comment type="similarity">
    <text evidence="7">Belongs to the CobU/CobP family.</text>
</comment>
<keyword evidence="14" id="KW-0067">ATP-binding</keyword>
<comment type="catalytic activity">
    <reaction evidence="1">
        <text>adenosylcob(III)inamide + ATP = adenosylcob(III)inamide phosphate + ADP + H(+)</text>
        <dbReference type="Rhea" id="RHEA:15769"/>
        <dbReference type="ChEBI" id="CHEBI:2480"/>
        <dbReference type="ChEBI" id="CHEBI:15378"/>
        <dbReference type="ChEBI" id="CHEBI:30616"/>
        <dbReference type="ChEBI" id="CHEBI:58502"/>
        <dbReference type="ChEBI" id="CHEBI:456216"/>
        <dbReference type="EC" id="2.7.1.156"/>
    </reaction>
</comment>
<keyword evidence="20" id="KW-0548">Nucleotidyltransferase</keyword>
<sequence length="169" mass="18870">MIHFITGGARSGKSRYAQELALGLSQNPVYLATAKQPQNDAEFSERIHRHQADRDERWTTLEEPLYPSQQALQGKVVVIDCVTLWLTNIGGRHRYNAAPTLSDLQKEVDALAALEGHFFIISNELGMGLHANTEIGRRFTDLQGWANQYIAAKADKVSFMVSGLPLHLK</sequence>
<evidence type="ECO:0000256" key="5">
    <source>
        <dbReference type="ARBA" id="ARBA00004692"/>
    </source>
</evidence>
<dbReference type="CDD" id="cd00544">
    <property type="entry name" value="CobU"/>
    <property type="match status" value="1"/>
</dbReference>
<comment type="pathway">
    <text evidence="6">Cofactor biosynthesis; adenosylcobalamin biosynthesis; adenosylcobalamin from cob(II)yrinate a,c-diamide: step 5/7.</text>
</comment>
<feature type="active site" description="GMP-histidine intermediate" evidence="18">
    <location>
        <position position="50"/>
    </location>
</feature>
<evidence type="ECO:0000256" key="13">
    <source>
        <dbReference type="ARBA" id="ARBA00022777"/>
    </source>
</evidence>
<evidence type="ECO:0000256" key="9">
    <source>
        <dbReference type="ARBA" id="ARBA00012523"/>
    </source>
</evidence>
<comment type="catalytic activity">
    <reaction evidence="3">
        <text>adenosylcob(III)inamide + GTP = adenosylcob(III)inamide phosphate + GDP + H(+)</text>
        <dbReference type="Rhea" id="RHEA:15765"/>
        <dbReference type="ChEBI" id="CHEBI:2480"/>
        <dbReference type="ChEBI" id="CHEBI:15378"/>
        <dbReference type="ChEBI" id="CHEBI:37565"/>
        <dbReference type="ChEBI" id="CHEBI:58189"/>
        <dbReference type="ChEBI" id="CHEBI:58502"/>
        <dbReference type="EC" id="2.7.1.156"/>
    </reaction>
</comment>
<dbReference type="InterPro" id="IPR027417">
    <property type="entry name" value="P-loop_NTPase"/>
</dbReference>
<dbReference type="EMBL" id="FQUO01000011">
    <property type="protein sequence ID" value="SHF73722.1"/>
    <property type="molecule type" value="Genomic_DNA"/>
</dbReference>
<dbReference type="PIRSF" id="PIRSF006135">
    <property type="entry name" value="CobU"/>
    <property type="match status" value="1"/>
</dbReference>
<evidence type="ECO:0000256" key="6">
    <source>
        <dbReference type="ARBA" id="ARBA00005159"/>
    </source>
</evidence>
<evidence type="ECO:0000256" key="1">
    <source>
        <dbReference type="ARBA" id="ARBA00000312"/>
    </source>
</evidence>